<evidence type="ECO:0000313" key="6">
    <source>
        <dbReference type="EMBL" id="PKI44301.1"/>
    </source>
</evidence>
<dbReference type="GO" id="GO:0016020">
    <property type="term" value="C:membrane"/>
    <property type="evidence" value="ECO:0007669"/>
    <property type="project" value="UniProtKB-SubCell"/>
</dbReference>
<dbReference type="AlphaFoldDB" id="A0A2I0IJW9"/>
<comment type="caution">
    <text evidence="6">The sequence shown here is derived from an EMBL/GenBank/DDBJ whole genome shotgun (WGS) entry which is preliminary data.</text>
</comment>
<evidence type="ECO:0000256" key="2">
    <source>
        <dbReference type="ARBA" id="ARBA00022676"/>
    </source>
</evidence>
<organism evidence="6 7">
    <name type="scientific">Punica granatum</name>
    <name type="common">Pomegranate</name>
    <dbReference type="NCBI Taxonomy" id="22663"/>
    <lineage>
        <taxon>Eukaryota</taxon>
        <taxon>Viridiplantae</taxon>
        <taxon>Streptophyta</taxon>
        <taxon>Embryophyta</taxon>
        <taxon>Tracheophyta</taxon>
        <taxon>Spermatophyta</taxon>
        <taxon>Magnoliopsida</taxon>
        <taxon>eudicotyledons</taxon>
        <taxon>Gunneridae</taxon>
        <taxon>Pentapetalae</taxon>
        <taxon>rosids</taxon>
        <taxon>malvids</taxon>
        <taxon>Myrtales</taxon>
        <taxon>Lythraceae</taxon>
        <taxon>Punica</taxon>
    </lineage>
</organism>
<dbReference type="STRING" id="22663.A0A2I0IJW9"/>
<dbReference type="Proteomes" id="UP000233551">
    <property type="component" value="Unassembled WGS sequence"/>
</dbReference>
<dbReference type="GO" id="GO:0015020">
    <property type="term" value="F:glucuronosyltransferase activity"/>
    <property type="evidence" value="ECO:0007669"/>
    <property type="project" value="InterPro"/>
</dbReference>
<keyword evidence="7" id="KW-1185">Reference proteome</keyword>
<dbReference type="PANTHER" id="PTHR45719:SF14">
    <property type="entry name" value="BETA-GLUCURONOSYLTRANSFERASE GLCAT14A"/>
    <property type="match status" value="1"/>
</dbReference>
<keyword evidence="2" id="KW-0328">Glycosyltransferase</keyword>
<name>A0A2I0IJW9_PUNGR</name>
<protein>
    <submittedName>
        <fullName evidence="6">Uncharacterized protein</fullName>
    </submittedName>
</protein>
<keyword evidence="5" id="KW-0325">Glycoprotein</keyword>
<evidence type="ECO:0000256" key="5">
    <source>
        <dbReference type="ARBA" id="ARBA00023180"/>
    </source>
</evidence>
<evidence type="ECO:0000256" key="3">
    <source>
        <dbReference type="ARBA" id="ARBA00022679"/>
    </source>
</evidence>
<proteinExistence type="predicted"/>
<dbReference type="InterPro" id="IPR044610">
    <property type="entry name" value="GLCAT14A/B/C"/>
</dbReference>
<keyword evidence="4" id="KW-0472">Membrane</keyword>
<dbReference type="PANTHER" id="PTHR45719">
    <property type="entry name" value="GLYCOSYLTRANSFERASE"/>
    <property type="match status" value="1"/>
</dbReference>
<keyword evidence="3" id="KW-0808">Transferase</keyword>
<dbReference type="EMBL" id="PGOL01002924">
    <property type="protein sequence ID" value="PKI44301.1"/>
    <property type="molecule type" value="Genomic_DNA"/>
</dbReference>
<evidence type="ECO:0000313" key="7">
    <source>
        <dbReference type="Proteomes" id="UP000233551"/>
    </source>
</evidence>
<accession>A0A2I0IJW9</accession>
<reference evidence="6 7" key="1">
    <citation type="submission" date="2017-11" db="EMBL/GenBank/DDBJ databases">
        <title>De-novo sequencing of pomegranate (Punica granatum L.) genome.</title>
        <authorList>
            <person name="Akparov Z."/>
            <person name="Amiraslanov A."/>
            <person name="Hajiyeva S."/>
            <person name="Abbasov M."/>
            <person name="Kaur K."/>
            <person name="Hamwieh A."/>
            <person name="Solovyev V."/>
            <person name="Salamov A."/>
            <person name="Braich B."/>
            <person name="Kosarev P."/>
            <person name="Mahmoud A."/>
            <person name="Hajiyev E."/>
            <person name="Babayeva S."/>
            <person name="Izzatullayeva V."/>
            <person name="Mammadov A."/>
            <person name="Mammadov A."/>
            <person name="Sharifova S."/>
            <person name="Ojaghi J."/>
            <person name="Eynullazada K."/>
            <person name="Bayramov B."/>
            <person name="Abdulazimova A."/>
            <person name="Shahmuradov I."/>
        </authorList>
    </citation>
    <scope>NUCLEOTIDE SEQUENCE [LARGE SCALE GENOMIC DNA]</scope>
    <source>
        <strain evidence="7">cv. AG2017</strain>
        <tissue evidence="6">Leaf</tissue>
    </source>
</reference>
<dbReference type="InterPro" id="IPR003406">
    <property type="entry name" value="Glyco_trans_14"/>
</dbReference>
<evidence type="ECO:0000256" key="1">
    <source>
        <dbReference type="ARBA" id="ARBA00004606"/>
    </source>
</evidence>
<sequence>MYFNNVMLPEEGYFHSVICNAPEFMNTTVNSDLRFMIWDNPPKMEPLFLNLSDFIQMAQSGAAFARQFHRDDPVLNLIDEKILNRGQGRVSPGAWCSGRNSWWNDPCSQWGDVNVLRPGPLAKRLGETVTNLMDDLKSQANQCK</sequence>
<evidence type="ECO:0000256" key="4">
    <source>
        <dbReference type="ARBA" id="ARBA00023136"/>
    </source>
</evidence>
<dbReference type="Pfam" id="PF02485">
    <property type="entry name" value="Branch"/>
    <property type="match status" value="1"/>
</dbReference>
<comment type="subcellular location">
    <subcellularLocation>
        <location evidence="1">Membrane</location>
        <topology evidence="1">Single-pass type II membrane protein</topology>
    </subcellularLocation>
</comment>
<gene>
    <name evidence="6" type="ORF">CRG98_035375</name>
</gene>